<accession>A0A8J8T9P7</accession>
<comment type="caution">
    <text evidence="1">The sequence shown here is derived from an EMBL/GenBank/DDBJ whole genome shotgun (WGS) entry which is preliminary data.</text>
</comment>
<gene>
    <name evidence="1" type="ORF">FGO68_gene12421</name>
</gene>
<evidence type="ECO:0000313" key="1">
    <source>
        <dbReference type="EMBL" id="TNV86601.1"/>
    </source>
</evidence>
<dbReference type="EMBL" id="RRYP01000959">
    <property type="protein sequence ID" value="TNV86601.1"/>
    <property type="molecule type" value="Genomic_DNA"/>
</dbReference>
<name>A0A8J8T9P7_HALGN</name>
<reference evidence="1" key="1">
    <citation type="submission" date="2019-06" db="EMBL/GenBank/DDBJ databases">
        <authorList>
            <person name="Zheng W."/>
        </authorList>
    </citation>
    <scope>NUCLEOTIDE SEQUENCE</scope>
    <source>
        <strain evidence="1">QDHG01</strain>
    </source>
</reference>
<organism evidence="1 2">
    <name type="scientific">Halteria grandinella</name>
    <dbReference type="NCBI Taxonomy" id="5974"/>
    <lineage>
        <taxon>Eukaryota</taxon>
        <taxon>Sar</taxon>
        <taxon>Alveolata</taxon>
        <taxon>Ciliophora</taxon>
        <taxon>Intramacronucleata</taxon>
        <taxon>Spirotrichea</taxon>
        <taxon>Stichotrichia</taxon>
        <taxon>Sporadotrichida</taxon>
        <taxon>Halteriidae</taxon>
        <taxon>Halteria</taxon>
    </lineage>
</organism>
<dbReference type="AlphaFoldDB" id="A0A8J8T9P7"/>
<keyword evidence="2" id="KW-1185">Reference proteome</keyword>
<protein>
    <submittedName>
        <fullName evidence="1">Uncharacterized protein</fullName>
    </submittedName>
</protein>
<dbReference type="Proteomes" id="UP000785679">
    <property type="component" value="Unassembled WGS sequence"/>
</dbReference>
<sequence length="151" mass="16831">MSNVCGPSSHIHAKFQVCIIEYQSVPLAMSKFEYISQQGEAEFRVTKAMQAPRGLMATWRDWQASISKMYEYLTTLVLASRSVTKGQKFAGGLGGLFTFDVSPQRPMLSVCPQIARRSYASLQSEWKNSEAPDSVVTKRGYLKQGLPAEVE</sequence>
<proteinExistence type="predicted"/>
<evidence type="ECO:0000313" key="2">
    <source>
        <dbReference type="Proteomes" id="UP000785679"/>
    </source>
</evidence>